<dbReference type="InParanoid" id="A0A1B1YTP7"/>
<keyword evidence="3" id="KW-1185">Reference proteome</keyword>
<accession>A0A1B1YTP7</accession>
<dbReference type="KEGG" id="gbi:PG2T_07435"/>
<dbReference type="Pfam" id="PF16823">
    <property type="entry name" value="tPilZ"/>
    <property type="match status" value="1"/>
</dbReference>
<dbReference type="STRING" id="1810504.PG2T_07435"/>
<evidence type="ECO:0000313" key="3">
    <source>
        <dbReference type="Proteomes" id="UP000092952"/>
    </source>
</evidence>
<dbReference type="InterPro" id="IPR031800">
    <property type="entry name" value="PilZ_atypical"/>
</dbReference>
<dbReference type="Proteomes" id="UP000092952">
    <property type="component" value="Chromosome"/>
</dbReference>
<sequence length="179" mass="19447">MDTDAVDPLAGGLSLADSLVLVWQPLKELPDADRLADANRQAATLLALLGNLDEPPPPLDDAPQLAAHLHRLDQKLDLLLGLMGRWHKRELELPDPQPARLGLRGVLWRAPLPAGPGRISLYLHAALPSALELPATLLPLGDGKVLAEFHGLDAAVTDALERYLFRRHRRAVAQAKRPA</sequence>
<dbReference type="EMBL" id="CP014671">
    <property type="protein sequence ID" value="ANX04033.1"/>
    <property type="molecule type" value="Genomic_DNA"/>
</dbReference>
<gene>
    <name evidence="2" type="ORF">PG2T_07435</name>
</gene>
<evidence type="ECO:0000259" key="1">
    <source>
        <dbReference type="Pfam" id="PF16823"/>
    </source>
</evidence>
<name>A0A1B1YTP7_9GAMM</name>
<feature type="domain" description="Cyclic di-GMP receptor atypical PilZ" evidence="1">
    <location>
        <begin position="60"/>
        <end position="177"/>
    </location>
</feature>
<protein>
    <recommendedName>
        <fullName evidence="1">Cyclic di-GMP receptor atypical PilZ domain-containing protein</fullName>
    </recommendedName>
</protein>
<dbReference type="AlphaFoldDB" id="A0A1B1YTP7"/>
<evidence type="ECO:0000313" key="2">
    <source>
        <dbReference type="EMBL" id="ANX04033.1"/>
    </source>
</evidence>
<dbReference type="OrthoDB" id="9151696at2"/>
<proteinExistence type="predicted"/>
<organism evidence="2 3">
    <name type="scientific">Immundisolibacter cernigliae</name>
    <dbReference type="NCBI Taxonomy" id="1810504"/>
    <lineage>
        <taxon>Bacteria</taxon>
        <taxon>Pseudomonadati</taxon>
        <taxon>Pseudomonadota</taxon>
        <taxon>Gammaproteobacteria</taxon>
        <taxon>Immundisolibacterales</taxon>
        <taxon>Immundisolibacteraceae</taxon>
        <taxon>Immundisolibacter</taxon>
    </lineage>
</organism>
<reference evidence="3" key="1">
    <citation type="submission" date="2016-03" db="EMBL/GenBank/DDBJ databases">
        <title>Complete genome sequence of Solimmundus cernigliae, representing a novel lineage of polycyclic aromatic hydrocarbon degraders within the Gammaproteobacteria.</title>
        <authorList>
            <person name="Singleton D.R."/>
            <person name="Dickey A.N."/>
            <person name="Scholl E.H."/>
            <person name="Wright F.A."/>
            <person name="Aitken M.D."/>
        </authorList>
    </citation>
    <scope>NUCLEOTIDE SEQUENCE [LARGE SCALE GENOMIC DNA]</scope>
    <source>
        <strain evidence="3">TR3.2</strain>
    </source>
</reference>
<dbReference type="RefSeq" id="WP_068803862.1">
    <property type="nucleotide sequence ID" value="NZ_CP014671.1"/>
</dbReference>